<sequence>MEFDKLTIFYNRRTGTIKEMCTGEQTMDWFGSERKDYEQIFDYVVVDYDAYVMQNPNQFEIKDGQVKLKQEAVPSKYL</sequence>
<protein>
    <submittedName>
        <fullName evidence="1">Uncharacterized protein</fullName>
    </submittedName>
</protein>
<evidence type="ECO:0000313" key="2">
    <source>
        <dbReference type="Proteomes" id="UP000196365"/>
    </source>
</evidence>
<name>A0A1T4K638_9FIRM</name>
<reference evidence="1 2" key="1">
    <citation type="submission" date="2017-02" db="EMBL/GenBank/DDBJ databases">
        <authorList>
            <person name="Peterson S.W."/>
        </authorList>
    </citation>
    <scope>NUCLEOTIDE SEQUENCE [LARGE SCALE GENOMIC DNA]</scope>
    <source>
        <strain evidence="1 2">DSM 15102</strain>
    </source>
</reference>
<dbReference type="EMBL" id="FUWV01000001">
    <property type="protein sequence ID" value="SJZ37793.1"/>
    <property type="molecule type" value="Genomic_DNA"/>
</dbReference>
<dbReference type="Proteomes" id="UP000196365">
    <property type="component" value="Unassembled WGS sequence"/>
</dbReference>
<keyword evidence="2" id="KW-1185">Reference proteome</keyword>
<organism evidence="1 2">
    <name type="scientific">Garciella nitratireducens DSM 15102</name>
    <dbReference type="NCBI Taxonomy" id="1121911"/>
    <lineage>
        <taxon>Bacteria</taxon>
        <taxon>Bacillati</taxon>
        <taxon>Bacillota</taxon>
        <taxon>Clostridia</taxon>
        <taxon>Eubacteriales</taxon>
        <taxon>Eubacteriaceae</taxon>
        <taxon>Garciella</taxon>
    </lineage>
</organism>
<evidence type="ECO:0000313" key="1">
    <source>
        <dbReference type="EMBL" id="SJZ37793.1"/>
    </source>
</evidence>
<gene>
    <name evidence="1" type="ORF">SAMN02745973_00362</name>
</gene>
<accession>A0A1T4K638</accession>
<proteinExistence type="predicted"/>
<dbReference type="AlphaFoldDB" id="A0A1T4K638"/>